<gene>
    <name evidence="1" type="ORF">BDZ83DRAFT_647294</name>
</gene>
<name>A0AAD9D1Z1_GLOAC</name>
<organism evidence="1 2">
    <name type="scientific">Glomerella acutata</name>
    <name type="common">Colletotrichum acutatum</name>
    <dbReference type="NCBI Taxonomy" id="27357"/>
    <lineage>
        <taxon>Eukaryota</taxon>
        <taxon>Fungi</taxon>
        <taxon>Dikarya</taxon>
        <taxon>Ascomycota</taxon>
        <taxon>Pezizomycotina</taxon>
        <taxon>Sordariomycetes</taxon>
        <taxon>Hypocreomycetidae</taxon>
        <taxon>Glomerellales</taxon>
        <taxon>Glomerellaceae</taxon>
        <taxon>Colletotrichum</taxon>
        <taxon>Colletotrichum acutatum species complex</taxon>
    </lineage>
</organism>
<dbReference type="RefSeq" id="XP_060370176.1">
    <property type="nucleotide sequence ID" value="XM_060510061.1"/>
</dbReference>
<comment type="caution">
    <text evidence="1">The sequence shown here is derived from an EMBL/GenBank/DDBJ whole genome shotgun (WGS) entry which is preliminary data.</text>
</comment>
<proteinExistence type="predicted"/>
<reference evidence="1" key="1">
    <citation type="submission" date="2021-12" db="EMBL/GenBank/DDBJ databases">
        <title>Comparative genomics, transcriptomics and evolutionary studies reveal genomic signatures of adaptation to plant cell wall in hemibiotrophic fungi.</title>
        <authorList>
            <consortium name="DOE Joint Genome Institute"/>
            <person name="Baroncelli R."/>
            <person name="Diaz J.F."/>
            <person name="Benocci T."/>
            <person name="Peng M."/>
            <person name="Battaglia E."/>
            <person name="Haridas S."/>
            <person name="Andreopoulos W."/>
            <person name="Labutti K."/>
            <person name="Pangilinan J."/>
            <person name="Floch G.L."/>
            <person name="Makela M.R."/>
            <person name="Henrissat B."/>
            <person name="Grigoriev I.V."/>
            <person name="Crouch J.A."/>
            <person name="De Vries R.P."/>
            <person name="Sukno S.A."/>
            <person name="Thon M.R."/>
        </authorList>
    </citation>
    <scope>NUCLEOTIDE SEQUENCE</scope>
    <source>
        <strain evidence="1">CBS 112980</strain>
    </source>
</reference>
<keyword evidence="2" id="KW-1185">Reference proteome</keyword>
<accession>A0AAD9D1Z1</accession>
<evidence type="ECO:0000313" key="1">
    <source>
        <dbReference type="EMBL" id="KAK1730121.1"/>
    </source>
</evidence>
<protein>
    <submittedName>
        <fullName evidence="1">Uncharacterized protein</fullName>
    </submittedName>
</protein>
<sequence>MDDGMGPESALEWGPFLWGGTWGFHAPIWGTHPTDKTPSSHRFSPTSLTLITLSLLLSLSLQGTHSRFSSPHQSLPRFSNLQLQVTVPHRPLSPKGQHRRALPYPAIRILSTPPFLVWCSVRLACTAPQPAHQSTSDGTAFCAYHRLLHKTGASLCDFAPCSLLCQSPKAKASPPRGPYLAKETSD</sequence>
<dbReference type="Proteomes" id="UP001244207">
    <property type="component" value="Unassembled WGS sequence"/>
</dbReference>
<dbReference type="AlphaFoldDB" id="A0AAD9D1Z1"/>
<dbReference type="EMBL" id="JAHMHS010000008">
    <property type="protein sequence ID" value="KAK1730121.1"/>
    <property type="molecule type" value="Genomic_DNA"/>
</dbReference>
<evidence type="ECO:0000313" key="2">
    <source>
        <dbReference type="Proteomes" id="UP001244207"/>
    </source>
</evidence>
<dbReference type="GeneID" id="85393960"/>